<dbReference type="Proteomes" id="UP001601992">
    <property type="component" value="Unassembled WGS sequence"/>
</dbReference>
<keyword evidence="3" id="KW-0413">Isomerase</keyword>
<dbReference type="PANTHER" id="PTHR12110:SF48">
    <property type="entry name" value="BLL3656 PROTEIN"/>
    <property type="match status" value="1"/>
</dbReference>
<evidence type="ECO:0000259" key="2">
    <source>
        <dbReference type="Pfam" id="PF01261"/>
    </source>
</evidence>
<proteinExistence type="predicted"/>
<feature type="compositionally biased region" description="Basic and acidic residues" evidence="1">
    <location>
        <begin position="291"/>
        <end position="307"/>
    </location>
</feature>
<dbReference type="RefSeq" id="WP_387406985.1">
    <property type="nucleotide sequence ID" value="NZ_JBIAQY010000032.1"/>
</dbReference>
<feature type="domain" description="Xylose isomerase-like TIM barrel" evidence="2">
    <location>
        <begin position="33"/>
        <end position="252"/>
    </location>
</feature>
<evidence type="ECO:0000313" key="3">
    <source>
        <dbReference type="EMBL" id="MFF3574871.1"/>
    </source>
</evidence>
<accession>A0ABW6SEW5</accession>
<dbReference type="Gene3D" id="3.20.20.150">
    <property type="entry name" value="Divalent-metal-dependent TIM barrel enzymes"/>
    <property type="match status" value="1"/>
</dbReference>
<reference evidence="3 4" key="1">
    <citation type="submission" date="2024-10" db="EMBL/GenBank/DDBJ databases">
        <title>The Natural Products Discovery Center: Release of the First 8490 Sequenced Strains for Exploring Actinobacteria Biosynthetic Diversity.</title>
        <authorList>
            <person name="Kalkreuter E."/>
            <person name="Kautsar S.A."/>
            <person name="Yang D."/>
            <person name="Bader C.D."/>
            <person name="Teijaro C.N."/>
            <person name="Fluegel L."/>
            <person name="Davis C.M."/>
            <person name="Simpson J.R."/>
            <person name="Lauterbach L."/>
            <person name="Steele A.D."/>
            <person name="Gui C."/>
            <person name="Meng S."/>
            <person name="Li G."/>
            <person name="Viehrig K."/>
            <person name="Ye F."/>
            <person name="Su P."/>
            <person name="Kiefer A.F."/>
            <person name="Nichols A."/>
            <person name="Cepeda A.J."/>
            <person name="Yan W."/>
            <person name="Fan B."/>
            <person name="Jiang Y."/>
            <person name="Adhikari A."/>
            <person name="Zheng C.-J."/>
            <person name="Schuster L."/>
            <person name="Cowan T.M."/>
            <person name="Smanski M.J."/>
            <person name="Chevrette M.G."/>
            <person name="De Carvalho L.P.S."/>
            <person name="Shen B."/>
        </authorList>
    </citation>
    <scope>NUCLEOTIDE SEQUENCE [LARGE SCALE GENOMIC DNA]</scope>
    <source>
        <strain evidence="3 4">NPDC002593</strain>
    </source>
</reference>
<evidence type="ECO:0000256" key="1">
    <source>
        <dbReference type="SAM" id="MobiDB-lite"/>
    </source>
</evidence>
<dbReference type="EMBL" id="JBIAQY010000032">
    <property type="protein sequence ID" value="MFF3574871.1"/>
    <property type="molecule type" value="Genomic_DNA"/>
</dbReference>
<dbReference type="PANTHER" id="PTHR12110">
    <property type="entry name" value="HYDROXYPYRUVATE ISOMERASE"/>
    <property type="match status" value="1"/>
</dbReference>
<name>A0ABW6SEW5_9NOCA</name>
<dbReference type="GO" id="GO:0016853">
    <property type="term" value="F:isomerase activity"/>
    <property type="evidence" value="ECO:0007669"/>
    <property type="project" value="UniProtKB-KW"/>
</dbReference>
<dbReference type="SUPFAM" id="SSF51658">
    <property type="entry name" value="Xylose isomerase-like"/>
    <property type="match status" value="1"/>
</dbReference>
<organism evidence="3 4">
    <name type="scientific">Nocardia jiangxiensis</name>
    <dbReference type="NCBI Taxonomy" id="282685"/>
    <lineage>
        <taxon>Bacteria</taxon>
        <taxon>Bacillati</taxon>
        <taxon>Actinomycetota</taxon>
        <taxon>Actinomycetes</taxon>
        <taxon>Mycobacteriales</taxon>
        <taxon>Nocardiaceae</taxon>
        <taxon>Nocardia</taxon>
    </lineage>
</organism>
<dbReference type="InterPro" id="IPR013022">
    <property type="entry name" value="Xyl_isomerase-like_TIM-brl"/>
</dbReference>
<feature type="region of interest" description="Disordered" evidence="1">
    <location>
        <begin position="281"/>
        <end position="307"/>
    </location>
</feature>
<evidence type="ECO:0000313" key="4">
    <source>
        <dbReference type="Proteomes" id="UP001601992"/>
    </source>
</evidence>
<gene>
    <name evidence="3" type="ORF">ACFYXQ_44720</name>
</gene>
<sequence>MPQTHSTNPATTADRLGIEFQTVFGLPPVEFVHLAADLGCRYIGLALTGTPDNPHHYPPYSLREDPALRHRTRTALTRNDISVSLGEGFVIRAGRDIRDSATDLDIFAELGCTRLATTSMDTDHQRTVDQIGQLTDMAATRDMQVVVEFAPSLTIPDLPAALSIITAVARPDCRLLIDTLHFIRAGHHPADLAALDPTLIAYLQLSDHTLHQQAATYREDTLNRLPPSDGELPLSAILDTTPTDTVIGLEIPMLTRARNGETIHDTTRYCLTAARTLLEHGALRQPGDPGARCDRRSSAQDSRTGKD</sequence>
<dbReference type="Pfam" id="PF01261">
    <property type="entry name" value="AP_endonuc_2"/>
    <property type="match status" value="1"/>
</dbReference>
<dbReference type="InterPro" id="IPR050312">
    <property type="entry name" value="IolE/XylAMocC-like"/>
</dbReference>
<comment type="caution">
    <text evidence="3">The sequence shown here is derived from an EMBL/GenBank/DDBJ whole genome shotgun (WGS) entry which is preliminary data.</text>
</comment>
<keyword evidence="4" id="KW-1185">Reference proteome</keyword>
<protein>
    <submittedName>
        <fullName evidence="3">Sugar phosphate isomerase/epimerase family protein</fullName>
    </submittedName>
</protein>
<dbReference type="InterPro" id="IPR036237">
    <property type="entry name" value="Xyl_isomerase-like_sf"/>
</dbReference>